<dbReference type="AlphaFoldDB" id="A0A317YVT8"/>
<feature type="chain" id="PRO_5044515338" description="Serine protease" evidence="6">
    <location>
        <begin position="26"/>
        <end position="252"/>
    </location>
</feature>
<dbReference type="Proteomes" id="UP000600220">
    <property type="component" value="Unassembled WGS sequence"/>
</dbReference>
<keyword evidence="2 6" id="KW-0645">Protease</keyword>
<evidence type="ECO:0000256" key="1">
    <source>
        <dbReference type="ARBA" id="ARBA00008764"/>
    </source>
</evidence>
<dbReference type="SUPFAM" id="SSF50494">
    <property type="entry name" value="Trypsin-like serine proteases"/>
    <property type="match status" value="1"/>
</dbReference>
<comment type="similarity">
    <text evidence="1 6">Belongs to the peptidase S1B family.</text>
</comment>
<dbReference type="EC" id="3.4.21.-" evidence="6"/>
<keyword evidence="3 6" id="KW-0732">Signal</keyword>
<gene>
    <name evidence="8" type="ORF">DD902_00970</name>
    <name evidence="9" type="ORF">DV961_05140</name>
    <name evidence="7" type="ORF">EGV54_09235</name>
</gene>
<organism evidence="8 10">
    <name type="scientific">Staphylococcus pseudintermedius</name>
    <dbReference type="NCBI Taxonomy" id="283734"/>
    <lineage>
        <taxon>Bacteria</taxon>
        <taxon>Bacillati</taxon>
        <taxon>Bacillota</taxon>
        <taxon>Bacilli</taxon>
        <taxon>Bacillales</taxon>
        <taxon>Staphylococcaceae</taxon>
        <taxon>Staphylococcus</taxon>
        <taxon>Staphylococcus intermedius group</taxon>
    </lineage>
</organism>
<sequence length="252" mass="27728">MKKSFLKFSSTFLLLTTIGMTGTNAANVWGAEEGTKVIVEDTKMDTIGKRTAIFEGPKGLPCTSTMLTSNFGITAAHCGNGFQEGSVGTVYPAQSGLSTPFGSMSITLFNPYENKDVAFVYGPDNGKSRDYIYYQKEFASTEITLEGLSDEELYQLVGKKVYSFGYPYNYNGYKQYKFTGEVTYASKDFIKTTLPAYGGQSGSAVFLEENNKLIGILSKGGEDNKDAILEPITKDIARWYKNKKSLIENPVQ</sequence>
<evidence type="ECO:0000256" key="3">
    <source>
        <dbReference type="ARBA" id="ARBA00022729"/>
    </source>
</evidence>
<evidence type="ECO:0000313" key="8">
    <source>
        <dbReference type="EMBL" id="PWZ76998.1"/>
    </source>
</evidence>
<feature type="signal peptide" evidence="6">
    <location>
        <begin position="1"/>
        <end position="25"/>
    </location>
</feature>
<evidence type="ECO:0000256" key="5">
    <source>
        <dbReference type="ARBA" id="ARBA00022825"/>
    </source>
</evidence>
<dbReference type="PRINTS" id="PR00839">
    <property type="entry name" value="V8PROTEASE"/>
</dbReference>
<keyword evidence="4 6" id="KW-0378">Hydrolase</keyword>
<dbReference type="Proteomes" id="UP000246800">
    <property type="component" value="Unassembled WGS sequence"/>
</dbReference>
<comment type="caution">
    <text evidence="8">The sequence shown here is derived from an EMBL/GenBank/DDBJ whole genome shotgun (WGS) entry which is preliminary data.</text>
</comment>
<protein>
    <recommendedName>
        <fullName evidence="6">Serine protease</fullName>
        <ecNumber evidence="6">3.4.21.-</ecNumber>
    </recommendedName>
</protein>
<evidence type="ECO:0000313" key="11">
    <source>
        <dbReference type="Proteomes" id="UP000256409"/>
    </source>
</evidence>
<dbReference type="EMBL" id="QEIT01000007">
    <property type="protein sequence ID" value="PWZ76998.1"/>
    <property type="molecule type" value="Genomic_DNA"/>
</dbReference>
<evidence type="ECO:0000256" key="6">
    <source>
        <dbReference type="RuleBase" id="RU004296"/>
    </source>
</evidence>
<dbReference type="OrthoDB" id="2414414at2"/>
<dbReference type="GO" id="GO:0006508">
    <property type="term" value="P:proteolysis"/>
    <property type="evidence" value="ECO:0007669"/>
    <property type="project" value="UniProtKB-KW"/>
</dbReference>
<dbReference type="Gene3D" id="2.40.10.10">
    <property type="entry name" value="Trypsin-like serine proteases"/>
    <property type="match status" value="2"/>
</dbReference>
<evidence type="ECO:0000313" key="9">
    <source>
        <dbReference type="EMBL" id="REA82379.1"/>
    </source>
</evidence>
<evidence type="ECO:0000313" key="7">
    <source>
        <dbReference type="EMBL" id="EGQ4385274.1"/>
    </source>
</evidence>
<keyword evidence="12" id="KW-1185">Reference proteome</keyword>
<reference evidence="9" key="2">
    <citation type="journal article" date="2018" name="Vet. Microbiol.">
        <title>Methicillin-resistant staphylococci amongst veterinary personnel, personnel-owned pets, patients and the hospital environment of two small animal veterinary hospitals.</title>
        <authorList>
            <person name="Worthing K.A."/>
            <person name="Brown J."/>
            <person name="Gerber L."/>
            <person name="Abraham S."/>
            <person name="Trott D."/>
            <person name="Norris J.M."/>
        </authorList>
    </citation>
    <scope>NUCLEOTIDE SEQUENCE</scope>
    <source>
        <strain evidence="9">ST496-2</strain>
    </source>
</reference>
<accession>A0A317YVT8</accession>
<reference evidence="11" key="3">
    <citation type="journal article" date="2018" name="Vet. Microbiol.">
        <title>Molecular epidemiology of methicillin-resistant staphylococci amongst veterinary personnel, personnel-owned pets, patients and the hospital environment of two companion animal veterinary hospitals.</title>
        <authorList>
            <person name="Worthing K.A."/>
            <person name="Brown J."/>
            <person name="Gerber L."/>
            <person name="Abraham S."/>
            <person name="Trott D."/>
            <person name="Norris J.M."/>
        </authorList>
    </citation>
    <scope>NUCLEOTIDE SEQUENCE [LARGE SCALE GENOMIC DNA]</scope>
    <source>
        <strain evidence="11">ST496-2</strain>
    </source>
</reference>
<reference evidence="8 10" key="1">
    <citation type="journal article" date="2018" name="Vet. Microbiol.">
        <title>Clonal diversity and geographic distribution of methicillin-resistant Staphylococcus pseudintermedius from Australian animals: Discovery of novel sequence types.</title>
        <authorList>
            <person name="Worthing K.A."/>
            <person name="Abraham S."/>
            <person name="Coombs G.W."/>
            <person name="Pang S."/>
            <person name="Saputra S."/>
            <person name="Jordan D."/>
            <person name="Trott D.J."/>
            <person name="Norris J.M."/>
        </authorList>
    </citation>
    <scope>NUCLEOTIDE SEQUENCE [LARGE SCALE GENOMIC DNA]</scope>
    <source>
        <strain evidence="8 10">ST525 1</strain>
    </source>
</reference>
<dbReference type="GO" id="GO:0008236">
    <property type="term" value="F:serine-type peptidase activity"/>
    <property type="evidence" value="ECO:0007669"/>
    <property type="project" value="UniProtKB-KW"/>
</dbReference>
<evidence type="ECO:0000256" key="4">
    <source>
        <dbReference type="ARBA" id="ARBA00022801"/>
    </source>
</evidence>
<proteinExistence type="inferred from homology"/>
<reference evidence="7 12" key="4">
    <citation type="submission" date="2018-11" db="EMBL/GenBank/DDBJ databases">
        <authorList>
            <consortium name="Veterinary Laboratory Investigation and Response Network"/>
        </authorList>
    </citation>
    <scope>NUCLEOTIDE SEQUENCE [LARGE SCALE GENOMIC DNA]</scope>
    <source>
        <strain evidence="7 12">SPSE-18-VL-LA-PA-Ryan-0021</strain>
    </source>
</reference>
<keyword evidence="5 6" id="KW-0720">Serine protease</keyword>
<dbReference type="EMBL" id="AAXKXX010000014">
    <property type="protein sequence ID" value="EGQ4385274.1"/>
    <property type="molecule type" value="Genomic_DNA"/>
</dbReference>
<evidence type="ECO:0000313" key="12">
    <source>
        <dbReference type="Proteomes" id="UP000600220"/>
    </source>
</evidence>
<evidence type="ECO:0000256" key="2">
    <source>
        <dbReference type="ARBA" id="ARBA00022670"/>
    </source>
</evidence>
<evidence type="ECO:0000313" key="10">
    <source>
        <dbReference type="Proteomes" id="UP000246800"/>
    </source>
</evidence>
<dbReference type="InterPro" id="IPR008256">
    <property type="entry name" value="Peptidase_S1B"/>
</dbReference>
<dbReference type="InterPro" id="IPR009003">
    <property type="entry name" value="Peptidase_S1_PA"/>
</dbReference>
<dbReference type="InterPro" id="IPR043504">
    <property type="entry name" value="Peptidase_S1_PA_chymotrypsin"/>
</dbReference>
<name>A0A317YVT8_STAPS</name>
<dbReference type="Proteomes" id="UP000256409">
    <property type="component" value="Unassembled WGS sequence"/>
</dbReference>
<dbReference type="EMBL" id="QQPC01000029">
    <property type="protein sequence ID" value="REA82379.1"/>
    <property type="molecule type" value="Genomic_DNA"/>
</dbReference>
<dbReference type="RefSeq" id="WP_037543952.1">
    <property type="nucleotide sequence ID" value="NZ_BAAFHQ010000010.1"/>
</dbReference>